<dbReference type="CDD" id="cd00051">
    <property type="entry name" value="EFh"/>
    <property type="match status" value="1"/>
</dbReference>
<gene>
    <name evidence="8" type="ORF">TrST_g4093</name>
</gene>
<feature type="region of interest" description="Disordered" evidence="5">
    <location>
        <begin position="1643"/>
        <end position="1707"/>
    </location>
</feature>
<feature type="compositionally biased region" description="Basic and acidic residues" evidence="5">
    <location>
        <begin position="455"/>
        <end position="465"/>
    </location>
</feature>
<dbReference type="PROSITE" id="PS50003">
    <property type="entry name" value="PH_DOMAIN"/>
    <property type="match status" value="1"/>
</dbReference>
<evidence type="ECO:0000259" key="6">
    <source>
        <dbReference type="PROSITE" id="PS50003"/>
    </source>
</evidence>
<keyword evidence="2" id="KW-0677">Repeat</keyword>
<feature type="region of interest" description="Disordered" evidence="5">
    <location>
        <begin position="247"/>
        <end position="524"/>
    </location>
</feature>
<keyword evidence="9" id="KW-1185">Reference proteome</keyword>
<dbReference type="InterPro" id="IPR002048">
    <property type="entry name" value="EF_hand_dom"/>
</dbReference>
<dbReference type="GO" id="GO:0043226">
    <property type="term" value="C:organelle"/>
    <property type="evidence" value="ECO:0007669"/>
    <property type="project" value="UniProtKB-ARBA"/>
</dbReference>
<feature type="region of interest" description="Disordered" evidence="5">
    <location>
        <begin position="1022"/>
        <end position="1054"/>
    </location>
</feature>
<feature type="region of interest" description="Disordered" evidence="5">
    <location>
        <begin position="1595"/>
        <end position="1616"/>
    </location>
</feature>
<accession>A0A9W7AT12</accession>
<feature type="domain" description="EF-hand" evidence="7">
    <location>
        <begin position="113"/>
        <end position="148"/>
    </location>
</feature>
<evidence type="ECO:0008006" key="10">
    <source>
        <dbReference type="Google" id="ProtNLM"/>
    </source>
</evidence>
<feature type="compositionally biased region" description="Basic and acidic residues" evidence="5">
    <location>
        <begin position="348"/>
        <end position="358"/>
    </location>
</feature>
<comment type="similarity">
    <text evidence="1">Belongs to the centrin family.</text>
</comment>
<dbReference type="PANTHER" id="PTHR23159">
    <property type="entry name" value="CENTROSOMAL PROTEIN 2"/>
    <property type="match status" value="1"/>
</dbReference>
<evidence type="ECO:0000256" key="3">
    <source>
        <dbReference type="ARBA" id="ARBA00022837"/>
    </source>
</evidence>
<dbReference type="PANTHER" id="PTHR23159:SF60">
    <property type="entry name" value="SPINDLE ASSEMBLY ABNORMAL PROTEIN 4"/>
    <property type="match status" value="1"/>
</dbReference>
<feature type="coiled-coil region" evidence="4">
    <location>
        <begin position="1380"/>
        <end position="1544"/>
    </location>
</feature>
<dbReference type="SUPFAM" id="SSF50729">
    <property type="entry name" value="PH domain-like"/>
    <property type="match status" value="1"/>
</dbReference>
<dbReference type="EMBL" id="BRXY01000204">
    <property type="protein sequence ID" value="GMH77081.1"/>
    <property type="molecule type" value="Genomic_DNA"/>
</dbReference>
<evidence type="ECO:0000256" key="2">
    <source>
        <dbReference type="ARBA" id="ARBA00022737"/>
    </source>
</evidence>
<dbReference type="GO" id="GO:0005509">
    <property type="term" value="F:calcium ion binding"/>
    <property type="evidence" value="ECO:0007669"/>
    <property type="project" value="InterPro"/>
</dbReference>
<dbReference type="Gene3D" id="2.30.29.30">
    <property type="entry name" value="Pleckstrin-homology domain (PH domain)/Phosphotyrosine-binding domain (PTB)"/>
    <property type="match status" value="1"/>
</dbReference>
<dbReference type="SUPFAM" id="SSF47473">
    <property type="entry name" value="EF-hand"/>
    <property type="match status" value="1"/>
</dbReference>
<proteinExistence type="inferred from homology"/>
<dbReference type="InterPro" id="IPR011992">
    <property type="entry name" value="EF-hand-dom_pair"/>
</dbReference>
<evidence type="ECO:0000256" key="4">
    <source>
        <dbReference type="SAM" id="Coils"/>
    </source>
</evidence>
<feature type="compositionally biased region" description="Low complexity" evidence="5">
    <location>
        <begin position="503"/>
        <end position="523"/>
    </location>
</feature>
<evidence type="ECO:0000256" key="1">
    <source>
        <dbReference type="ARBA" id="ARBA00005253"/>
    </source>
</evidence>
<feature type="coiled-coil region" evidence="4">
    <location>
        <begin position="1183"/>
        <end position="1305"/>
    </location>
</feature>
<feature type="domain" description="PH" evidence="6">
    <location>
        <begin position="4"/>
        <end position="241"/>
    </location>
</feature>
<feature type="compositionally biased region" description="Low complexity" evidence="5">
    <location>
        <begin position="296"/>
        <end position="313"/>
    </location>
</feature>
<evidence type="ECO:0000313" key="9">
    <source>
        <dbReference type="Proteomes" id="UP001165085"/>
    </source>
</evidence>
<comment type="caution">
    <text evidence="8">The sequence shown here is derived from an EMBL/GenBank/DDBJ whole genome shotgun (WGS) entry which is preliminary data.</text>
</comment>
<feature type="region of interest" description="Disordered" evidence="5">
    <location>
        <begin position="807"/>
        <end position="831"/>
    </location>
</feature>
<feature type="compositionally biased region" description="Basic and acidic residues" evidence="5">
    <location>
        <begin position="1022"/>
        <end position="1040"/>
    </location>
</feature>
<feature type="compositionally biased region" description="Basic and acidic residues" evidence="5">
    <location>
        <begin position="250"/>
        <end position="266"/>
    </location>
</feature>
<feature type="compositionally biased region" description="Polar residues" evidence="5">
    <location>
        <begin position="487"/>
        <end position="496"/>
    </location>
</feature>
<evidence type="ECO:0000259" key="7">
    <source>
        <dbReference type="PROSITE" id="PS50222"/>
    </source>
</evidence>
<feature type="compositionally biased region" description="Low complexity" evidence="5">
    <location>
        <begin position="413"/>
        <end position="423"/>
    </location>
</feature>
<evidence type="ECO:0000313" key="8">
    <source>
        <dbReference type="EMBL" id="GMH77081.1"/>
    </source>
</evidence>
<dbReference type="OrthoDB" id="10397911at2759"/>
<keyword evidence="4" id="KW-0175">Coiled coil</keyword>
<dbReference type="SMART" id="SM00054">
    <property type="entry name" value="EFh"/>
    <property type="match status" value="2"/>
</dbReference>
<dbReference type="PROSITE" id="PS50222">
    <property type="entry name" value="EF_HAND_2"/>
    <property type="match status" value="2"/>
</dbReference>
<protein>
    <recommendedName>
        <fullName evidence="10">Calmodulin</fullName>
    </recommendedName>
</protein>
<dbReference type="InterPro" id="IPR018247">
    <property type="entry name" value="EF_Hand_1_Ca_BS"/>
</dbReference>
<feature type="compositionally biased region" description="Basic and acidic residues" evidence="5">
    <location>
        <begin position="430"/>
        <end position="446"/>
    </location>
</feature>
<dbReference type="FunFam" id="1.10.238.10:FF:000178">
    <property type="entry name" value="Calmodulin-2 A"/>
    <property type="match status" value="1"/>
</dbReference>
<dbReference type="InterPro" id="IPR011993">
    <property type="entry name" value="PH-like_dom_sf"/>
</dbReference>
<name>A0A9W7AT12_9STRA</name>
<organism evidence="8 9">
    <name type="scientific">Triparma strigata</name>
    <dbReference type="NCBI Taxonomy" id="1606541"/>
    <lineage>
        <taxon>Eukaryota</taxon>
        <taxon>Sar</taxon>
        <taxon>Stramenopiles</taxon>
        <taxon>Ochrophyta</taxon>
        <taxon>Bolidophyceae</taxon>
        <taxon>Parmales</taxon>
        <taxon>Triparmaceae</taxon>
        <taxon>Triparma</taxon>
    </lineage>
</organism>
<dbReference type="Gene3D" id="1.10.287.1490">
    <property type="match status" value="1"/>
</dbReference>
<dbReference type="Pfam" id="PF00169">
    <property type="entry name" value="PH"/>
    <property type="match status" value="1"/>
</dbReference>
<dbReference type="Proteomes" id="UP001165085">
    <property type="component" value="Unassembled WGS sequence"/>
</dbReference>
<feature type="domain" description="EF-hand" evidence="7">
    <location>
        <begin position="150"/>
        <end position="185"/>
    </location>
</feature>
<keyword evidence="3" id="KW-0106">Calcium</keyword>
<feature type="compositionally biased region" description="Gly residues" evidence="5">
    <location>
        <begin position="1663"/>
        <end position="1681"/>
    </location>
</feature>
<dbReference type="CDD" id="cd00821">
    <property type="entry name" value="PH"/>
    <property type="match status" value="1"/>
</dbReference>
<sequence length="1707" mass="188434">MSDDQVLSGYLYKKGSGLLRRGLVGRTNWKKRYFVLSWADQDRHQASLSYFDSPKAMVRDPSANPLNVIAVTDSTSVSTVSNPNHADKFCFQIVIADEAGDSLAKLEDKFSREELEQYEALFASVDDDGSGSIDVKEVGALLEKLGSKVSSEEELQQIVDEVDEDGSGEIEYSEFLSIMFNLKSGKKSALGDKFGGALKFGFPKGVKSPFKSKQPSNIRQLWSDSEAERSQWILAIEATVLTIKTNKRPAQKEAEVVEKEEEKGGDTDLPADPPHSNQGQGMEEEGGRHRVESGITTTTTATNNRVATKTNTNLASVLEAEETRSNSNNSPNPVKANPVHQSTPSPRSMEEKDGEKVGKVKTGAGGSKPQRSKLGGGGLTSPAPLVPNLLGGAVTPSRITKDKERRASNPAASSVSGSGLGSVTKLVQQQKERKSEEKDISRKDVEASPAPPKAKRTEDLARKSTEASLVMGVGRKAATPERRHVVPTTSVTSAPSLQPVKETGPVASTTPTTATSPSTPVGSVESSMQDLVVQPPSPPVTNTQVTQAPWADDEVSEREARLLREKETLEQQLILIVSMNEELNGTLEAAVKEHDEREQVMKLHLETLAGEVDALKGGHAGSSQVLDDRNSRLEAQIEGLQNMVSTANAEAETVRNRLSRSEGRLLEQGDELKEEQDRVRKLRDKVGVLEGVRDVLESELEASASKASAVYSSPVKRRAEKSPFQLEQESERERERLQKVNAELSRRAKMAKDKIEALEKRLLSEAEDEEVLKVRVELAGRNQEVGELRDRVRILEDELEAVTLTNSMNVSFDEPPPPPPEEEEGGESGPRIDIEELSRIRLEAEKWQNAALAAANVAIVAARSEDDALNNSIDVDTLMGRIEELEKEGWGDRLKRIEGENEELKGKVQRVEGELGVAIDEREELLTEKEHLNETLINKNDALESRVRAVEAENAHERARAIGIEQDLKLKLGKASSRETEGLRAELRSAEVERSSLQSRLAESVERVAALEKELEDGGRAVDTLKGERERLGSEHEILKETSSGLKKKLEAETEERNKLQSEIGSLSGQVESLMLEQSRLVDDNSFKSSQVEKLRGEVRLANEKCVELEKEAMTLGGEVNGLKDEVAGKDNFVSEMAITHKAVLAKLKVAQEKLGRENAGLMGKVERLMGKIENMELVVAERDEMKGEVRRLGEEVEELVKRLAEEQGRTRGADREREKKAEDVRRLDGELRNWEKEKEEWGWEKERLEEEIGRLDAEAKRLGDEKARAVAKLEKELEGSKKILQYEKEEIERLGGEVARMEAALGRVEGERGGLEKEVKRLSGEIEVGRGEFENKEKERRLEEQALKAELSGSRQALEATRSKLVLTQGELRMAAITAQDSERSVKELKARLEAVEVDYGLRVAELEGDARKWSQEKLELEHVNRTFKVKCDGFGVKLENLGKECSEQKRLREGAEERERAAEVEKEDLEKRLREGEVKLSKEVELKRAGQRREKNLKVDCEALSSEMVEMNGRIEEEEARARDKEKEVARLKMELEEAKVLLRKKTEWQRLHEERLQEEEVEHRGKVVDLEHKLRMSHGELKGLKMELRRSKGGWGGGVRGSGSLSPRRDDSFVVVGGGEETLERRGGIGGLAVSDLAASSRYGGRGGDDDDDLPMDISFGGGGGGGSGEGGGGGGLGRSRKEESIARQLLMERSQGGGGGGGG</sequence>
<feature type="coiled-coil region" evidence="4">
    <location>
        <begin position="623"/>
        <end position="692"/>
    </location>
</feature>
<evidence type="ECO:0000256" key="5">
    <source>
        <dbReference type="SAM" id="MobiDB-lite"/>
    </source>
</evidence>
<feature type="region of interest" description="Disordered" evidence="5">
    <location>
        <begin position="706"/>
        <end position="733"/>
    </location>
</feature>
<dbReference type="Gene3D" id="1.10.238.10">
    <property type="entry name" value="EF-hand"/>
    <property type="match status" value="1"/>
</dbReference>
<reference evidence="9" key="1">
    <citation type="journal article" date="2023" name="Commun. Biol.">
        <title>Genome analysis of Parmales, the sister group of diatoms, reveals the evolutionary specialization of diatoms from phago-mixotrophs to photoautotrophs.</title>
        <authorList>
            <person name="Ban H."/>
            <person name="Sato S."/>
            <person name="Yoshikawa S."/>
            <person name="Yamada K."/>
            <person name="Nakamura Y."/>
            <person name="Ichinomiya M."/>
            <person name="Sato N."/>
            <person name="Blanc-Mathieu R."/>
            <person name="Endo H."/>
            <person name="Kuwata A."/>
            <person name="Ogata H."/>
        </authorList>
    </citation>
    <scope>NUCLEOTIDE SEQUENCE [LARGE SCALE GENOMIC DNA]</scope>
    <source>
        <strain evidence="9">NIES 3701</strain>
    </source>
</reference>
<dbReference type="PROSITE" id="PS00018">
    <property type="entry name" value="EF_HAND_1"/>
    <property type="match status" value="2"/>
</dbReference>
<dbReference type="Pfam" id="PF13499">
    <property type="entry name" value="EF-hand_7"/>
    <property type="match status" value="1"/>
</dbReference>
<dbReference type="InterPro" id="IPR001849">
    <property type="entry name" value="PH_domain"/>
</dbReference>